<dbReference type="PANTHER" id="PTHR13582:SF0">
    <property type="entry name" value="M-PHASE PHOSPHOPROTEIN 6"/>
    <property type="match status" value="1"/>
</dbReference>
<gene>
    <name evidence="1" type="ORF">ROZALSC1DRAFT_26742</name>
</gene>
<organism evidence="1 2">
    <name type="scientific">Rozella allomycis (strain CSF55)</name>
    <dbReference type="NCBI Taxonomy" id="988480"/>
    <lineage>
        <taxon>Eukaryota</taxon>
        <taxon>Fungi</taxon>
        <taxon>Fungi incertae sedis</taxon>
        <taxon>Cryptomycota</taxon>
        <taxon>Cryptomycota incertae sedis</taxon>
        <taxon>Rozella</taxon>
    </lineage>
</organism>
<dbReference type="GO" id="GO:0000460">
    <property type="term" value="P:maturation of 5.8S rRNA"/>
    <property type="evidence" value="ECO:0007669"/>
    <property type="project" value="TreeGrafter"/>
</dbReference>
<dbReference type="Proteomes" id="UP000281549">
    <property type="component" value="Unassembled WGS sequence"/>
</dbReference>
<proteinExistence type="predicted"/>
<dbReference type="Pfam" id="PF10175">
    <property type="entry name" value="MPP6"/>
    <property type="match status" value="1"/>
</dbReference>
<sequence length="128" mass="14971">MKTGLSKNILSLKFMQKNETESEKKQNTSHMWTIKSKKLTNLANKTKVEYENSSLYFMKDDIYGRKSFNEFNPTIDSINPLNQKQLTSNQEIEKDISDEQVAEVLNSFKRPKNLIADKSEVKIKKMKF</sequence>
<evidence type="ECO:0000313" key="1">
    <source>
        <dbReference type="EMBL" id="RKP21876.1"/>
    </source>
</evidence>
<protein>
    <submittedName>
        <fullName evidence="1">Uncharacterized protein</fullName>
    </submittedName>
</protein>
<dbReference type="EMBL" id="ML004923">
    <property type="protein sequence ID" value="RKP21876.1"/>
    <property type="molecule type" value="Genomic_DNA"/>
</dbReference>
<evidence type="ECO:0000313" key="2">
    <source>
        <dbReference type="Proteomes" id="UP000281549"/>
    </source>
</evidence>
<accession>A0A4P9YPZ8</accession>
<dbReference type="PANTHER" id="PTHR13582">
    <property type="entry name" value="M-PHASE PHOSPHOPROTEIN 6"/>
    <property type="match status" value="1"/>
</dbReference>
<dbReference type="InterPro" id="IPR019324">
    <property type="entry name" value="MPP6"/>
</dbReference>
<name>A0A4P9YPZ8_ROZAC</name>
<reference evidence="2" key="1">
    <citation type="journal article" date="2018" name="Nat. Microbiol.">
        <title>Leveraging single-cell genomics to expand the fungal tree of life.</title>
        <authorList>
            <person name="Ahrendt S.R."/>
            <person name="Quandt C.A."/>
            <person name="Ciobanu D."/>
            <person name="Clum A."/>
            <person name="Salamov A."/>
            <person name="Andreopoulos B."/>
            <person name="Cheng J.F."/>
            <person name="Woyke T."/>
            <person name="Pelin A."/>
            <person name="Henrissat B."/>
            <person name="Reynolds N.K."/>
            <person name="Benny G.L."/>
            <person name="Smith M.E."/>
            <person name="James T.Y."/>
            <person name="Grigoriev I.V."/>
        </authorList>
    </citation>
    <scope>NUCLEOTIDE SEQUENCE [LARGE SCALE GENOMIC DNA]</scope>
    <source>
        <strain evidence="2">CSF55</strain>
    </source>
</reference>
<dbReference type="AlphaFoldDB" id="A0A4P9YPZ8"/>